<dbReference type="AlphaFoldDB" id="A0ABD0ZBA0"/>
<proteinExistence type="predicted"/>
<feature type="compositionally biased region" description="Basic and acidic residues" evidence="3">
    <location>
        <begin position="151"/>
        <end position="162"/>
    </location>
</feature>
<evidence type="ECO:0000256" key="1">
    <source>
        <dbReference type="ARBA" id="ARBA00004123"/>
    </source>
</evidence>
<evidence type="ECO:0000256" key="3">
    <source>
        <dbReference type="SAM" id="MobiDB-lite"/>
    </source>
</evidence>
<comment type="subcellular location">
    <subcellularLocation>
        <location evidence="1">Nucleus</location>
    </subcellularLocation>
</comment>
<comment type="caution">
    <text evidence="4">The sequence shown here is derived from an EMBL/GenBank/DDBJ whole genome shotgun (WGS) entry which is preliminary data.</text>
</comment>
<sequence>MAISQNRFGPTNSGQEMTTWVTAAAAHAVPLSAREMALETERRSPNNASSPGPDTPGSSGSGASPTGAEEKRPSAFHRIELLCSGTATSLGRPAQRLAPVYLAQPKERPQQPQPPAAALAFSVDNILRPDFAKCAALPPSTSPPSSATPRRRPDDEFPDAAKIDPPIPDDPASQMWPAWVYCTRYSDRPSSGQSQCTLSLFA</sequence>
<dbReference type="GO" id="GO:0005634">
    <property type="term" value="C:nucleus"/>
    <property type="evidence" value="ECO:0007669"/>
    <property type="project" value="UniProtKB-SubCell"/>
</dbReference>
<feature type="region of interest" description="Disordered" evidence="3">
    <location>
        <begin position="32"/>
        <end position="79"/>
    </location>
</feature>
<organism evidence="4 5">
    <name type="scientific">Ranatra chinensis</name>
    <dbReference type="NCBI Taxonomy" id="642074"/>
    <lineage>
        <taxon>Eukaryota</taxon>
        <taxon>Metazoa</taxon>
        <taxon>Ecdysozoa</taxon>
        <taxon>Arthropoda</taxon>
        <taxon>Hexapoda</taxon>
        <taxon>Insecta</taxon>
        <taxon>Pterygota</taxon>
        <taxon>Neoptera</taxon>
        <taxon>Paraneoptera</taxon>
        <taxon>Hemiptera</taxon>
        <taxon>Heteroptera</taxon>
        <taxon>Panheteroptera</taxon>
        <taxon>Nepomorpha</taxon>
        <taxon>Nepidae</taxon>
        <taxon>Ranatrinae</taxon>
        <taxon>Ranatra</taxon>
    </lineage>
</organism>
<feature type="compositionally biased region" description="Low complexity" evidence="3">
    <location>
        <begin position="48"/>
        <end position="67"/>
    </location>
</feature>
<evidence type="ECO:0000256" key="2">
    <source>
        <dbReference type="ARBA" id="ARBA00023242"/>
    </source>
</evidence>
<dbReference type="PANTHER" id="PTHR24341">
    <property type="entry name" value="HOMEOBOX PROTEIN ENGRAILED"/>
    <property type="match status" value="1"/>
</dbReference>
<dbReference type="InterPro" id="IPR050720">
    <property type="entry name" value="Engrailed_Homeobox_TFs"/>
</dbReference>
<evidence type="ECO:0000313" key="4">
    <source>
        <dbReference type="EMBL" id="KAL1132629.1"/>
    </source>
</evidence>
<dbReference type="PANTHER" id="PTHR24341:SF6">
    <property type="entry name" value="HOMEOBOX PROTEIN INVECTED"/>
    <property type="match status" value="1"/>
</dbReference>
<feature type="compositionally biased region" description="Basic and acidic residues" evidence="3">
    <location>
        <begin position="68"/>
        <end position="79"/>
    </location>
</feature>
<evidence type="ECO:0000313" key="5">
    <source>
        <dbReference type="Proteomes" id="UP001558652"/>
    </source>
</evidence>
<dbReference type="EMBL" id="JBFDAA010000005">
    <property type="protein sequence ID" value="KAL1132629.1"/>
    <property type="molecule type" value="Genomic_DNA"/>
</dbReference>
<accession>A0ABD0ZBA0</accession>
<protein>
    <submittedName>
        <fullName evidence="4">Uncharacterized protein</fullName>
    </submittedName>
</protein>
<name>A0ABD0ZBA0_9HEMI</name>
<feature type="compositionally biased region" description="Low complexity" evidence="3">
    <location>
        <begin position="135"/>
        <end position="148"/>
    </location>
</feature>
<gene>
    <name evidence="4" type="ORF">AAG570_010581</name>
</gene>
<feature type="region of interest" description="Disordered" evidence="3">
    <location>
        <begin position="132"/>
        <end position="174"/>
    </location>
</feature>
<keyword evidence="5" id="KW-1185">Reference proteome</keyword>
<dbReference type="Proteomes" id="UP001558652">
    <property type="component" value="Unassembled WGS sequence"/>
</dbReference>
<reference evidence="4 5" key="1">
    <citation type="submission" date="2024-07" db="EMBL/GenBank/DDBJ databases">
        <title>Chromosome-level genome assembly of the water stick insect Ranatra chinensis (Heteroptera: Nepidae).</title>
        <authorList>
            <person name="Liu X."/>
        </authorList>
    </citation>
    <scope>NUCLEOTIDE SEQUENCE [LARGE SCALE GENOMIC DNA]</scope>
    <source>
        <strain evidence="4">Cailab_2021Rc</strain>
        <tissue evidence="4">Muscle</tissue>
    </source>
</reference>
<keyword evidence="2" id="KW-0539">Nucleus</keyword>